<dbReference type="GO" id="GO:0005886">
    <property type="term" value="C:plasma membrane"/>
    <property type="evidence" value="ECO:0007669"/>
    <property type="project" value="UniProtKB-SubCell"/>
</dbReference>
<keyword evidence="7 11" id="KW-0573">Peptidoglycan synthesis</keyword>
<feature type="transmembrane region" description="Helical" evidence="11">
    <location>
        <begin position="285"/>
        <end position="306"/>
    </location>
</feature>
<dbReference type="GO" id="GO:0008360">
    <property type="term" value="P:regulation of cell shape"/>
    <property type="evidence" value="ECO:0007669"/>
    <property type="project" value="UniProtKB-KW"/>
</dbReference>
<evidence type="ECO:0000256" key="7">
    <source>
        <dbReference type="ARBA" id="ARBA00022984"/>
    </source>
</evidence>
<dbReference type="PANTHER" id="PTHR30474">
    <property type="entry name" value="CELL CYCLE PROTEIN"/>
    <property type="match status" value="1"/>
</dbReference>
<comment type="similarity">
    <text evidence="11">Belongs to the SEDS family. MrdB/RodA subfamily.</text>
</comment>
<dbReference type="Pfam" id="PF01098">
    <property type="entry name" value="FTSW_RODA_SPOVE"/>
    <property type="match status" value="1"/>
</dbReference>
<keyword evidence="10 11" id="KW-0961">Cell wall biogenesis/degradation</keyword>
<evidence type="ECO:0000256" key="10">
    <source>
        <dbReference type="ARBA" id="ARBA00023316"/>
    </source>
</evidence>
<evidence type="ECO:0000313" key="12">
    <source>
        <dbReference type="EMBL" id="XDT72380.1"/>
    </source>
</evidence>
<name>A0AB39UX30_9GAMM</name>
<evidence type="ECO:0000256" key="1">
    <source>
        <dbReference type="ARBA" id="ARBA00004141"/>
    </source>
</evidence>
<feature type="transmembrane region" description="Helical" evidence="11">
    <location>
        <begin position="197"/>
        <end position="215"/>
    </location>
</feature>
<keyword evidence="8 11" id="KW-1133">Transmembrane helix</keyword>
<evidence type="ECO:0000256" key="3">
    <source>
        <dbReference type="ARBA" id="ARBA00022676"/>
    </source>
</evidence>
<keyword evidence="5 11" id="KW-0812">Transmembrane</keyword>
<dbReference type="PANTHER" id="PTHR30474:SF1">
    <property type="entry name" value="PEPTIDOGLYCAN GLYCOSYLTRANSFERASE MRDB"/>
    <property type="match status" value="1"/>
</dbReference>
<keyword evidence="4 11" id="KW-0808">Transferase</keyword>
<organism evidence="12">
    <name type="scientific">Thermohahella caldifontis</name>
    <dbReference type="NCBI Taxonomy" id="3142973"/>
    <lineage>
        <taxon>Bacteria</taxon>
        <taxon>Pseudomonadati</taxon>
        <taxon>Pseudomonadota</taxon>
        <taxon>Gammaproteobacteria</taxon>
        <taxon>Oceanospirillales</taxon>
        <taxon>Hahellaceae</taxon>
        <taxon>Thermohahella</taxon>
    </lineage>
</organism>
<protein>
    <recommendedName>
        <fullName evidence="11">Peptidoglycan glycosyltransferase MrdB</fullName>
        <shortName evidence="11">PGT</shortName>
        <ecNumber evidence="11">2.4.99.28</ecNumber>
    </recommendedName>
    <alternativeName>
        <fullName evidence="11">Cell elongation protein RodA</fullName>
    </alternativeName>
    <alternativeName>
        <fullName evidence="11">Cell wall polymerase</fullName>
    </alternativeName>
    <alternativeName>
        <fullName evidence="11">Peptidoglycan polymerase</fullName>
        <shortName evidence="11">PG polymerase</shortName>
    </alternativeName>
</protein>
<dbReference type="EMBL" id="CP154858">
    <property type="protein sequence ID" value="XDT72380.1"/>
    <property type="molecule type" value="Genomic_DNA"/>
</dbReference>
<dbReference type="GO" id="GO:0032153">
    <property type="term" value="C:cell division site"/>
    <property type="evidence" value="ECO:0007669"/>
    <property type="project" value="TreeGrafter"/>
</dbReference>
<keyword evidence="3 11" id="KW-0328">Glycosyltransferase</keyword>
<dbReference type="InterPro" id="IPR011923">
    <property type="entry name" value="RodA/MrdB"/>
</dbReference>
<dbReference type="KEGG" id="tcd:AAIA72_16545"/>
<feature type="transmembrane region" description="Helical" evidence="11">
    <location>
        <begin position="318"/>
        <end position="345"/>
    </location>
</feature>
<keyword evidence="9 11" id="KW-0472">Membrane</keyword>
<feature type="transmembrane region" description="Helical" evidence="11">
    <location>
        <begin position="85"/>
        <end position="104"/>
    </location>
</feature>
<evidence type="ECO:0000256" key="8">
    <source>
        <dbReference type="ARBA" id="ARBA00022989"/>
    </source>
</evidence>
<dbReference type="AlphaFoldDB" id="A0AB39UX30"/>
<accession>A0AB39UX30</accession>
<evidence type="ECO:0000256" key="6">
    <source>
        <dbReference type="ARBA" id="ARBA00022960"/>
    </source>
</evidence>
<dbReference type="GO" id="GO:0008955">
    <property type="term" value="F:peptidoglycan glycosyltransferase activity"/>
    <property type="evidence" value="ECO:0007669"/>
    <property type="project" value="UniProtKB-UniRule"/>
</dbReference>
<dbReference type="GO" id="GO:0015648">
    <property type="term" value="F:lipid-linked peptidoglycan transporter activity"/>
    <property type="evidence" value="ECO:0007669"/>
    <property type="project" value="TreeGrafter"/>
</dbReference>
<evidence type="ECO:0000256" key="9">
    <source>
        <dbReference type="ARBA" id="ARBA00023136"/>
    </source>
</evidence>
<proteinExistence type="inferred from homology"/>
<feature type="transmembrane region" description="Helical" evidence="11">
    <location>
        <begin position="174"/>
        <end position="192"/>
    </location>
</feature>
<dbReference type="RefSeq" id="WP_369601390.1">
    <property type="nucleotide sequence ID" value="NZ_CP154858.1"/>
</dbReference>
<comment type="subcellular location">
    <subcellularLocation>
        <location evidence="11">Cell inner membrane</location>
        <topology evidence="11">Multi-pass membrane protein</topology>
    </subcellularLocation>
    <subcellularLocation>
        <location evidence="1">Membrane</location>
        <topology evidence="1">Multi-pass membrane protein</topology>
    </subcellularLocation>
</comment>
<comment type="pathway">
    <text evidence="11">Cell wall biogenesis; peptidoglycan biosynthesis.</text>
</comment>
<evidence type="ECO:0000256" key="5">
    <source>
        <dbReference type="ARBA" id="ARBA00022692"/>
    </source>
</evidence>
<evidence type="ECO:0000256" key="11">
    <source>
        <dbReference type="HAMAP-Rule" id="MF_02079"/>
    </source>
</evidence>
<dbReference type="HAMAP" id="MF_02079">
    <property type="entry name" value="PGT_RodA"/>
    <property type="match status" value="1"/>
</dbReference>
<feature type="transmembrane region" description="Helical" evidence="11">
    <location>
        <begin position="150"/>
        <end position="168"/>
    </location>
</feature>
<dbReference type="GO" id="GO:0071555">
    <property type="term" value="P:cell wall organization"/>
    <property type="evidence" value="ECO:0007669"/>
    <property type="project" value="UniProtKB-KW"/>
</dbReference>
<dbReference type="NCBIfam" id="TIGR02210">
    <property type="entry name" value="rodA_shape"/>
    <property type="match status" value="1"/>
</dbReference>
<dbReference type="EC" id="2.4.99.28" evidence="11"/>
<feature type="transmembrane region" description="Helical" evidence="11">
    <location>
        <begin position="351"/>
        <end position="370"/>
    </location>
</feature>
<dbReference type="InterPro" id="IPR018365">
    <property type="entry name" value="Cell_cycle_FtsW-rel_CS"/>
</dbReference>
<keyword evidence="2 11" id="KW-1003">Cell membrane</keyword>
<evidence type="ECO:0000256" key="4">
    <source>
        <dbReference type="ARBA" id="ARBA00022679"/>
    </source>
</evidence>
<keyword evidence="11" id="KW-0997">Cell inner membrane</keyword>
<sequence>MSQRDFVRQLEHGPGWSSSRLGDKLHLDWLLMALVLMVCLGGLVVLYSGADGNLSMVYRQAAYMGLGFCSMIVLAQIPPSTYRRFALPVYLMGIVLLVATLFAGTDAKGAQRWLAIPGLGIRVQPSELMKVAVPVMVGAYLSRRSLPPSLKHLLGALLICLVPALLIFRQPDLGTAILVAASGIFVIFMAGLSWRWIAGFAVIVAIGAPLFWFYGMHDYQKQRVLTFLDPSQDPLGAGWNIIQSETAIGSGGLWGKGWLQGTQSHLDFLPESHTDFIIAVLAEEFGYVGVLALLTLYALIIGRGMYLAVTAQDTFSRLVAGALVLTFFVYVVVNMGMVSGLLPIVGVPLPLISYGGTSILTLLSAFGMIMSMHSHRRMLGY</sequence>
<gene>
    <name evidence="11 12" type="primary">rodA</name>
    <name evidence="11" type="synonym">mrdB</name>
    <name evidence="12" type="ORF">AAIA72_16545</name>
</gene>
<dbReference type="InterPro" id="IPR001182">
    <property type="entry name" value="FtsW/RodA"/>
</dbReference>
<dbReference type="GO" id="GO:0051301">
    <property type="term" value="P:cell division"/>
    <property type="evidence" value="ECO:0007669"/>
    <property type="project" value="InterPro"/>
</dbReference>
<feature type="transmembrane region" description="Helical" evidence="11">
    <location>
        <begin position="61"/>
        <end position="79"/>
    </location>
</feature>
<dbReference type="PROSITE" id="PS00428">
    <property type="entry name" value="FTSW_RODA_SPOVE"/>
    <property type="match status" value="1"/>
</dbReference>
<reference evidence="12" key="1">
    <citation type="submission" date="2024-05" db="EMBL/GenBank/DDBJ databases">
        <title>Genome sequencing of novel strain.</title>
        <authorList>
            <person name="Ganbat D."/>
            <person name="Ganbat S."/>
            <person name="Lee S.-J."/>
        </authorList>
    </citation>
    <scope>NUCLEOTIDE SEQUENCE</scope>
    <source>
        <strain evidence="12">SMD15-11</strain>
    </source>
</reference>
<feature type="transmembrane region" description="Helical" evidence="11">
    <location>
        <begin position="29"/>
        <end position="49"/>
    </location>
</feature>
<comment type="catalytic activity">
    <reaction evidence="11">
        <text>[GlcNAc-(1-&gt;4)-Mur2Ac(oyl-L-Ala-gamma-D-Glu-L-Lys-D-Ala-D-Ala)](n)-di-trans,octa-cis-undecaprenyl diphosphate + beta-D-GlcNAc-(1-&gt;4)-Mur2Ac(oyl-L-Ala-gamma-D-Glu-L-Lys-D-Ala-D-Ala)-di-trans,octa-cis-undecaprenyl diphosphate = [GlcNAc-(1-&gt;4)-Mur2Ac(oyl-L-Ala-gamma-D-Glu-L-Lys-D-Ala-D-Ala)](n+1)-di-trans,octa-cis-undecaprenyl diphosphate + di-trans,octa-cis-undecaprenyl diphosphate + H(+)</text>
        <dbReference type="Rhea" id="RHEA:23708"/>
        <dbReference type="Rhea" id="RHEA-COMP:9602"/>
        <dbReference type="Rhea" id="RHEA-COMP:9603"/>
        <dbReference type="ChEBI" id="CHEBI:15378"/>
        <dbReference type="ChEBI" id="CHEBI:58405"/>
        <dbReference type="ChEBI" id="CHEBI:60033"/>
        <dbReference type="ChEBI" id="CHEBI:78435"/>
        <dbReference type="EC" id="2.4.99.28"/>
    </reaction>
</comment>
<keyword evidence="6 11" id="KW-0133">Cell shape</keyword>
<comment type="function">
    <text evidence="11">Peptidoglycan polymerase that is essential for cell wall elongation.</text>
</comment>
<dbReference type="GO" id="GO:0009252">
    <property type="term" value="P:peptidoglycan biosynthetic process"/>
    <property type="evidence" value="ECO:0007669"/>
    <property type="project" value="UniProtKB-UniRule"/>
</dbReference>
<evidence type="ECO:0000256" key="2">
    <source>
        <dbReference type="ARBA" id="ARBA00022475"/>
    </source>
</evidence>